<gene>
    <name evidence="1" type="ORF">DLJ74_06955</name>
</gene>
<name>A0A317KZH4_9BACI</name>
<proteinExistence type="predicted"/>
<sequence length="284" mass="33995">MLEVYFEQEQEADVFYQLAREETETQLKAIRRRGNRNSIFILQVESVDMDIKKKTLAKLLSNVYITCREIPQIRTILEKKYHFSNKEEIERITSIAHSLLEKDEDIYEDKIHQHELRDILMAIFLLHLEPDVIRFDSIVHFRLHHYLEQLTEIVGLAIDEFKREEEYQSFINSIREFVHRKQAEEDVIFVLAGEQYQFYREDGTCLTKEMLEELMNHFPLFIFGMQENEWNISPLLMLAPKHLFLYTEDPNDAQINTILNIFQEKCSLFPSDAFPFFDAEEKES</sequence>
<organism evidence="1 2">
    <name type="scientific">Gracilibacillus dipsosauri</name>
    <dbReference type="NCBI Taxonomy" id="178340"/>
    <lineage>
        <taxon>Bacteria</taxon>
        <taxon>Bacillati</taxon>
        <taxon>Bacillota</taxon>
        <taxon>Bacilli</taxon>
        <taxon>Bacillales</taxon>
        <taxon>Bacillaceae</taxon>
        <taxon>Gracilibacillus</taxon>
    </lineage>
</organism>
<dbReference type="Proteomes" id="UP000245624">
    <property type="component" value="Unassembled WGS sequence"/>
</dbReference>
<dbReference type="EMBL" id="QGTD01000008">
    <property type="protein sequence ID" value="PWU68190.1"/>
    <property type="molecule type" value="Genomic_DNA"/>
</dbReference>
<dbReference type="InterPro" id="IPR014199">
    <property type="entry name" value="Spore_YtxC"/>
</dbReference>
<evidence type="ECO:0008006" key="3">
    <source>
        <dbReference type="Google" id="ProtNLM"/>
    </source>
</evidence>
<evidence type="ECO:0000313" key="1">
    <source>
        <dbReference type="EMBL" id="PWU68190.1"/>
    </source>
</evidence>
<evidence type="ECO:0000313" key="2">
    <source>
        <dbReference type="Proteomes" id="UP000245624"/>
    </source>
</evidence>
<dbReference type="OrthoDB" id="2986513at2"/>
<keyword evidence="2" id="KW-1185">Reference proteome</keyword>
<protein>
    <recommendedName>
        <fullName evidence="3">Sporulation protein YtxC</fullName>
    </recommendedName>
</protein>
<reference evidence="1 2" key="1">
    <citation type="submission" date="2018-05" db="EMBL/GenBank/DDBJ databases">
        <title>Genomic analysis of Gracilibacillus dipsosauri DD1 reveals novel features of a salt-tolerant amylase.</title>
        <authorList>
            <person name="Deutch C.E."/>
            <person name="Yang S."/>
        </authorList>
    </citation>
    <scope>NUCLEOTIDE SEQUENCE [LARGE SCALE GENOMIC DNA]</scope>
    <source>
        <strain evidence="1 2">DD1</strain>
    </source>
</reference>
<accession>A0A317KZH4</accession>
<dbReference type="Pfam" id="PF08812">
    <property type="entry name" value="YtxC"/>
    <property type="match status" value="1"/>
</dbReference>
<dbReference type="RefSeq" id="WP_109983924.1">
    <property type="nucleotide sequence ID" value="NZ_JAJUIE010000029.1"/>
</dbReference>
<comment type="caution">
    <text evidence="1">The sequence shown here is derived from an EMBL/GenBank/DDBJ whole genome shotgun (WGS) entry which is preliminary data.</text>
</comment>
<dbReference type="AlphaFoldDB" id="A0A317KZH4"/>